<accession>A0A0R1KW58</accession>
<comment type="caution">
    <text evidence="2">The sequence shown here is derived from an EMBL/GenBank/DDBJ whole genome shotgun (WGS) entry which is preliminary data.</text>
</comment>
<evidence type="ECO:0000313" key="3">
    <source>
        <dbReference type="Proteomes" id="UP000051581"/>
    </source>
</evidence>
<keyword evidence="3" id="KW-1185">Reference proteome</keyword>
<feature type="transmembrane region" description="Helical" evidence="1">
    <location>
        <begin position="108"/>
        <end position="130"/>
    </location>
</feature>
<proteinExistence type="predicted"/>
<dbReference type="RefSeq" id="WP_057825823.1">
    <property type="nucleotide sequence ID" value="NZ_AZEA01000016.1"/>
</dbReference>
<evidence type="ECO:0000256" key="1">
    <source>
        <dbReference type="SAM" id="Phobius"/>
    </source>
</evidence>
<gene>
    <name evidence="2" type="ORF">FD17_GL000800</name>
</gene>
<keyword evidence="1" id="KW-0472">Membrane</keyword>
<dbReference type="Proteomes" id="UP000051581">
    <property type="component" value="Unassembled WGS sequence"/>
</dbReference>
<feature type="transmembrane region" description="Helical" evidence="1">
    <location>
        <begin position="219"/>
        <end position="241"/>
    </location>
</feature>
<sequence>MLKYILTNIGLVLGLVIGVPFLFIFLLSTINHRTKQQIANRFGVGGQIGFGFLGIIIHETSHLIVALVFGHHVDQVRLLRIPSAENNSLGYVHHTWNSRNLYQNMGNLFIGVAPIFGCCLATLLLAKFTIPEIYQSLVTATQQSFSQMTFMMPAFSWPSMLIFLVVAANICIGGFDLSQADFQNSKQGFWQAVTFLVLVTLVISVTPLQAGFFSLLSHLTMIIVVVSLFNLLISIIMNLIFRFI</sequence>
<dbReference type="AlphaFoldDB" id="A0A0R1KW58"/>
<feature type="transmembrane region" description="Helical" evidence="1">
    <location>
        <begin position="150"/>
        <end position="177"/>
    </location>
</feature>
<dbReference type="EMBL" id="AZEA01000016">
    <property type="protein sequence ID" value="KRK87740.1"/>
    <property type="molecule type" value="Genomic_DNA"/>
</dbReference>
<feature type="transmembrane region" description="Helical" evidence="1">
    <location>
        <begin position="189"/>
        <end position="213"/>
    </location>
</feature>
<feature type="transmembrane region" description="Helical" evidence="1">
    <location>
        <begin position="6"/>
        <end position="27"/>
    </location>
</feature>
<keyword evidence="1" id="KW-0812">Transmembrane</keyword>
<organism evidence="2 3">
    <name type="scientific">Lentilactobacillus sunkii DSM 19904</name>
    <dbReference type="NCBI Taxonomy" id="1423808"/>
    <lineage>
        <taxon>Bacteria</taxon>
        <taxon>Bacillati</taxon>
        <taxon>Bacillota</taxon>
        <taxon>Bacilli</taxon>
        <taxon>Lactobacillales</taxon>
        <taxon>Lactobacillaceae</taxon>
        <taxon>Lentilactobacillus</taxon>
    </lineage>
</organism>
<evidence type="ECO:0000313" key="2">
    <source>
        <dbReference type="EMBL" id="KRK87740.1"/>
    </source>
</evidence>
<reference evidence="2 3" key="1">
    <citation type="journal article" date="2015" name="Genome Announc.">
        <title>Expanding the biotechnology potential of lactobacilli through comparative genomics of 213 strains and associated genera.</title>
        <authorList>
            <person name="Sun Z."/>
            <person name="Harris H.M."/>
            <person name="McCann A."/>
            <person name="Guo C."/>
            <person name="Argimon S."/>
            <person name="Zhang W."/>
            <person name="Yang X."/>
            <person name="Jeffery I.B."/>
            <person name="Cooney J.C."/>
            <person name="Kagawa T.F."/>
            <person name="Liu W."/>
            <person name="Song Y."/>
            <person name="Salvetti E."/>
            <person name="Wrobel A."/>
            <person name="Rasinkangas P."/>
            <person name="Parkhill J."/>
            <person name="Rea M.C."/>
            <person name="O'Sullivan O."/>
            <person name="Ritari J."/>
            <person name="Douillard F.P."/>
            <person name="Paul Ross R."/>
            <person name="Yang R."/>
            <person name="Briner A.E."/>
            <person name="Felis G.E."/>
            <person name="de Vos W.M."/>
            <person name="Barrangou R."/>
            <person name="Klaenhammer T.R."/>
            <person name="Caufield P.W."/>
            <person name="Cui Y."/>
            <person name="Zhang H."/>
            <person name="O'Toole P.W."/>
        </authorList>
    </citation>
    <scope>NUCLEOTIDE SEQUENCE [LARGE SCALE GENOMIC DNA]</scope>
    <source>
        <strain evidence="2 3">DSM 19904</strain>
    </source>
</reference>
<protein>
    <submittedName>
        <fullName evidence="2">Uncharacterized protein</fullName>
    </submittedName>
</protein>
<dbReference type="OrthoDB" id="258743at2"/>
<name>A0A0R1KW58_9LACO</name>
<dbReference type="PATRIC" id="fig|1423808.3.peg.803"/>
<keyword evidence="1" id="KW-1133">Transmembrane helix</keyword>